<protein>
    <recommendedName>
        <fullName evidence="6">NlpC/P60 domain-containing protein</fullName>
    </recommendedName>
</protein>
<reference evidence="4" key="4">
    <citation type="submission" date="2016-08" db="EMBL/GenBank/DDBJ databases">
        <title>Sequencing, Assembly and Comparative Genomics of S. aureofaciens ATCC 10762.</title>
        <authorList>
            <person name="Gradnigo J.S."/>
            <person name="Johnson N."/>
            <person name="Somerville G.A."/>
        </authorList>
    </citation>
    <scope>NUCLEOTIDE SEQUENCE [LARGE SCALE GENOMIC DNA]</scope>
    <source>
        <strain evidence="4">ATCC 10762</strain>
    </source>
</reference>
<evidence type="ECO:0000313" key="4">
    <source>
        <dbReference type="EMBL" id="OEV39122.1"/>
    </source>
</evidence>
<gene>
    <name evidence="3" type="ORF">GCM10010502_74260</name>
    <name evidence="4" type="ORF">HS99_0018735</name>
</gene>
<evidence type="ECO:0000313" key="3">
    <source>
        <dbReference type="EMBL" id="GGV08542.1"/>
    </source>
</evidence>
<feature type="region of interest" description="Disordered" evidence="1">
    <location>
        <begin position="203"/>
        <end position="273"/>
    </location>
</feature>
<proteinExistence type="predicted"/>
<comment type="caution">
    <text evidence="4">The sequence shown here is derived from an EMBL/GenBank/DDBJ whole genome shotgun (WGS) entry which is preliminary data.</text>
</comment>
<keyword evidence="2" id="KW-0732">Signal</keyword>
<sequence length="554" mass="58727">MRRTPRPHPKRLAALTGLALIVGAAVLPAHADSTTHETTDVLPRSTGAIGHGATPGGQVTRDQIMARAEDWVAKQVPYTHEGVHGQKYDFWQDDPTGGPYRQDCSGFISMAWQLDRSRSTDDLSDVAEKTTWEQLQPGDALNTTSGGHAILFAGWTDKAKGVFRYIAQSRRGVPTMAASANRNDQKIAGHDASGYQPLRYRKISETPPAPAPAPQPPAPTPAPAPAHEAASSPAPAATPSAPSTSAPAQSPAPSTPAPVPAPAPAPADSGTSVAATGSRLYRIAPDHTAVEEYTGKGDTWVKVRGATRAIYTSRSTLYATDRTTGDIWQYDPARKNTGGEPHQAGVDGPWIRIGGPGAQFAATADRLYGVSPDHSGIYEYTGTPGVWNRVRLAGTDRILTSAGTLYAVDTAATAVGGDIHQYDAASGRWTRIGGPGAQFAATADHVFGVSPDHTGLYEYTGTPGVWDRVRSTGTDRIYTSHSTLYATDPVTPATPGDIRQYDREHRTWTRIGGPGANFLATDTHLYGVSPDHTAIYQYTGRGDDWTKISGPIAA</sequence>
<dbReference type="InterPro" id="IPR038765">
    <property type="entry name" value="Papain-like_cys_pep_sf"/>
</dbReference>
<dbReference type="Proteomes" id="UP000037395">
    <property type="component" value="Unassembled WGS sequence"/>
</dbReference>
<evidence type="ECO:0000313" key="5">
    <source>
        <dbReference type="Proteomes" id="UP000037395"/>
    </source>
</evidence>
<feature type="compositionally biased region" description="Pro residues" evidence="1">
    <location>
        <begin position="207"/>
        <end position="224"/>
    </location>
</feature>
<dbReference type="SUPFAM" id="SSF54001">
    <property type="entry name" value="Cysteine proteinases"/>
    <property type="match status" value="1"/>
</dbReference>
<dbReference type="InterPro" id="IPR011043">
    <property type="entry name" value="Gal_Oxase/kelch_b-propeller"/>
</dbReference>
<dbReference type="EMBL" id="JPRF03000002">
    <property type="protein sequence ID" value="OEV39122.1"/>
    <property type="molecule type" value="Genomic_DNA"/>
</dbReference>
<keyword evidence="5" id="KW-1185">Reference proteome</keyword>
<dbReference type="SUPFAM" id="SSF50965">
    <property type="entry name" value="Galactose oxidase, central domain"/>
    <property type="match status" value="2"/>
</dbReference>
<dbReference type="EMBL" id="BMUB01000058">
    <property type="protein sequence ID" value="GGV08542.1"/>
    <property type="molecule type" value="Genomic_DNA"/>
</dbReference>
<dbReference type="RefSeq" id="WP_050366202.1">
    <property type="nucleotide sequence ID" value="NZ_BMUB01000058.1"/>
</dbReference>
<feature type="compositionally biased region" description="Pro residues" evidence="1">
    <location>
        <begin position="253"/>
        <end position="265"/>
    </location>
</feature>
<dbReference type="KEGG" id="kau:B6264_31005"/>
<feature type="signal peptide" evidence="2">
    <location>
        <begin position="1"/>
        <end position="31"/>
    </location>
</feature>
<reference evidence="3" key="1">
    <citation type="journal article" date="2014" name="Int. J. Syst. Evol. Microbiol.">
        <title>Complete genome sequence of Corynebacterium casei LMG S-19264T (=DSM 44701T), isolated from a smear-ripened cheese.</title>
        <authorList>
            <consortium name="US DOE Joint Genome Institute (JGI-PGF)"/>
            <person name="Walter F."/>
            <person name="Albersmeier A."/>
            <person name="Kalinowski J."/>
            <person name="Ruckert C."/>
        </authorList>
    </citation>
    <scope>NUCLEOTIDE SEQUENCE</scope>
    <source>
        <strain evidence="3">JCM 4434</strain>
    </source>
</reference>
<dbReference type="InterPro" id="IPR006624">
    <property type="entry name" value="Beta-propeller_rpt_TECPR"/>
</dbReference>
<dbReference type="AlphaFoldDB" id="A0A1E7NEM5"/>
<reference evidence="4 5" key="2">
    <citation type="submission" date="2014-07" db="EMBL/GenBank/DDBJ databases">
        <authorList>
            <person name="Zhang J.E."/>
            <person name="Yang H."/>
            <person name="Guo J."/>
            <person name="Deng Z."/>
            <person name="Luo H."/>
            <person name="Luo M."/>
            <person name="Zhao B."/>
        </authorList>
    </citation>
    <scope>NUCLEOTIDE SEQUENCE [LARGE SCALE GENOMIC DNA]</scope>
    <source>
        <strain evidence="4">ATCC 10762</strain>
        <strain evidence="5">ATCC 10762 / DSM 40127 / CCM 3239 / JCM 4008 / LMG 5968 / NBRC 12843 / NCIMB 8234 / A-377</strain>
    </source>
</reference>
<evidence type="ECO:0000256" key="1">
    <source>
        <dbReference type="SAM" id="MobiDB-lite"/>
    </source>
</evidence>
<dbReference type="OrthoDB" id="3679112at2"/>
<accession>A0A8H9LYG9</accession>
<organism evidence="4 5">
    <name type="scientific">Kitasatospora aureofaciens</name>
    <name type="common">Streptomyces aureofaciens</name>
    <dbReference type="NCBI Taxonomy" id="1894"/>
    <lineage>
        <taxon>Bacteria</taxon>
        <taxon>Bacillati</taxon>
        <taxon>Actinomycetota</taxon>
        <taxon>Actinomycetes</taxon>
        <taxon>Kitasatosporales</taxon>
        <taxon>Streptomycetaceae</taxon>
        <taxon>Kitasatospora</taxon>
    </lineage>
</organism>
<accession>A0A1E7NEM5</accession>
<reference evidence="3" key="5">
    <citation type="submission" date="2020-09" db="EMBL/GenBank/DDBJ databases">
        <authorList>
            <person name="Sun Q."/>
            <person name="Ohkuma M."/>
        </authorList>
    </citation>
    <scope>NUCLEOTIDE SEQUENCE</scope>
    <source>
        <strain evidence="3">JCM 4434</strain>
    </source>
</reference>
<dbReference type="GeneID" id="97490272"/>
<reference evidence="5" key="3">
    <citation type="submission" date="2016-08" db="EMBL/GenBank/DDBJ databases">
        <title>Sequencing, assembly and comparative genomics of S. aureofaciens ATCC 10762.</title>
        <authorList>
            <person name="Gradnigo J.S."/>
            <person name="Johnson N."/>
            <person name="Somerville G.A."/>
        </authorList>
    </citation>
    <scope>NUCLEOTIDE SEQUENCE [LARGE SCALE GENOMIC DNA]</scope>
    <source>
        <strain evidence="5">ATCC 10762 / DSM 40127 / CCM 3239 / JCM 4008 / LMG 5968 / NBRC 12843 / NCIMB 8234 / A-377</strain>
    </source>
</reference>
<dbReference type="SMART" id="SM00706">
    <property type="entry name" value="TECPR"/>
    <property type="match status" value="4"/>
</dbReference>
<dbReference type="Gene3D" id="3.90.1720.10">
    <property type="entry name" value="endopeptidase domain like (from Nostoc punctiforme)"/>
    <property type="match status" value="1"/>
</dbReference>
<feature type="chain" id="PRO_5015064187" description="NlpC/P60 domain-containing protein" evidence="2">
    <location>
        <begin position="32"/>
        <end position="554"/>
    </location>
</feature>
<feature type="compositionally biased region" description="Low complexity" evidence="1">
    <location>
        <begin position="225"/>
        <end position="252"/>
    </location>
</feature>
<dbReference type="Proteomes" id="UP000610124">
    <property type="component" value="Unassembled WGS sequence"/>
</dbReference>
<evidence type="ECO:0000256" key="2">
    <source>
        <dbReference type="SAM" id="SignalP"/>
    </source>
</evidence>
<evidence type="ECO:0008006" key="6">
    <source>
        <dbReference type="Google" id="ProtNLM"/>
    </source>
</evidence>
<name>A0A1E7NEM5_KITAU</name>
<feature type="region of interest" description="Disordered" evidence="1">
    <location>
        <begin position="33"/>
        <end position="57"/>
    </location>
</feature>